<accession>Q7MQX9</accession>
<dbReference type="InterPro" id="IPR007848">
    <property type="entry name" value="Small_mtfrase_dom"/>
</dbReference>
<dbReference type="eggNOG" id="COG4123">
    <property type="taxonomic scope" value="Bacteria"/>
</dbReference>
<feature type="domain" description="Methyltransferase small" evidence="3">
    <location>
        <begin position="25"/>
        <end position="110"/>
    </location>
</feature>
<gene>
    <name evidence="4" type="ordered locus">WS1915</name>
</gene>
<dbReference type="GO" id="GO:0008170">
    <property type="term" value="F:N-methyltransferase activity"/>
    <property type="evidence" value="ECO:0007669"/>
    <property type="project" value="UniProtKB-ARBA"/>
</dbReference>
<dbReference type="Gene3D" id="3.40.50.150">
    <property type="entry name" value="Vaccinia Virus protein VP39"/>
    <property type="match status" value="1"/>
</dbReference>
<dbReference type="GO" id="GO:0003676">
    <property type="term" value="F:nucleic acid binding"/>
    <property type="evidence" value="ECO:0007669"/>
    <property type="project" value="InterPro"/>
</dbReference>
<dbReference type="HOGENOM" id="CLU_061983_3_3_7"/>
<dbReference type="PANTHER" id="PTHR47739:SF1">
    <property type="entry name" value="TRNA1(VAL) (ADENINE(37)-N6)-METHYLTRANSFERASE"/>
    <property type="match status" value="1"/>
</dbReference>
<sequence length="233" mass="26667">MQIYQPLCGYAYNSDTLFLYHFALPLIKERSRALEIGSGSGILGLLCARDRGLELVMVEREREMAIYSEQNARINAIEAKVMERDFLSLQIGELAPFDLALSNPPFYHRNVLKSQNPSILAARYEENLPLKECLLQLKRFLKPRGSFIFCFDAKQSDRVFFELKEKGFNPETVRFVHPRITKEATLIMVQARLSSKSPLKVLPPLVVYEGEDYSSEAKSIFKAARTHSIKCQL</sequence>
<dbReference type="Proteomes" id="UP000000422">
    <property type="component" value="Chromosome"/>
</dbReference>
<organism evidence="5">
    <name type="scientific">Wolinella succinogenes (strain ATCC 29543 / DSM 1740 / CCUG 13145 / JCM 31913 / LMG 7466 / NCTC 11488 / FDC 602W)</name>
    <name type="common">Vibrio succinogenes</name>
    <dbReference type="NCBI Taxonomy" id="273121"/>
    <lineage>
        <taxon>Bacteria</taxon>
        <taxon>Pseudomonadati</taxon>
        <taxon>Campylobacterota</taxon>
        <taxon>Epsilonproteobacteria</taxon>
        <taxon>Campylobacterales</taxon>
        <taxon>Helicobacteraceae</taxon>
        <taxon>Wolinella</taxon>
    </lineage>
</organism>
<dbReference type="PROSITE" id="PS00092">
    <property type="entry name" value="N6_MTASE"/>
    <property type="match status" value="1"/>
</dbReference>
<keyword evidence="5" id="KW-1185">Reference proteome</keyword>
<name>Q7MQX9_WOLSU</name>
<evidence type="ECO:0000313" key="4">
    <source>
        <dbReference type="EMBL" id="CAE10924.1"/>
    </source>
</evidence>
<dbReference type="EMBL" id="BX571662">
    <property type="protein sequence ID" value="CAE10924.1"/>
    <property type="molecule type" value="Genomic_DNA"/>
</dbReference>
<keyword evidence="1" id="KW-0489">Methyltransferase</keyword>
<dbReference type="GO" id="GO:0032259">
    <property type="term" value="P:methylation"/>
    <property type="evidence" value="ECO:0007669"/>
    <property type="project" value="UniProtKB-KW"/>
</dbReference>
<keyword evidence="2" id="KW-0949">S-adenosyl-L-methionine</keyword>
<dbReference type="SUPFAM" id="SSF53335">
    <property type="entry name" value="S-adenosyl-L-methionine-dependent methyltransferases"/>
    <property type="match status" value="1"/>
</dbReference>
<dbReference type="RefSeq" id="WP_011139707.1">
    <property type="nucleotide sequence ID" value="NC_005090.1"/>
</dbReference>
<dbReference type="InterPro" id="IPR050210">
    <property type="entry name" value="tRNA_Adenine-N(6)_MTase"/>
</dbReference>
<dbReference type="CDD" id="cd02440">
    <property type="entry name" value="AdoMet_MTases"/>
    <property type="match status" value="1"/>
</dbReference>
<evidence type="ECO:0000313" key="5">
    <source>
        <dbReference type="Proteomes" id="UP000000422"/>
    </source>
</evidence>
<evidence type="ECO:0000259" key="3">
    <source>
        <dbReference type="Pfam" id="PF05175"/>
    </source>
</evidence>
<dbReference type="InterPro" id="IPR002052">
    <property type="entry name" value="DNA_methylase_N6_adenine_CS"/>
</dbReference>
<keyword evidence="1" id="KW-0808">Transferase</keyword>
<dbReference type="AlphaFoldDB" id="Q7MQX9"/>
<dbReference type="GO" id="GO:0008757">
    <property type="term" value="F:S-adenosylmethionine-dependent methyltransferase activity"/>
    <property type="evidence" value="ECO:0007669"/>
    <property type="project" value="UniProtKB-ARBA"/>
</dbReference>
<dbReference type="InterPro" id="IPR029063">
    <property type="entry name" value="SAM-dependent_MTases_sf"/>
</dbReference>
<protein>
    <recommendedName>
        <fullName evidence="3">Methyltransferase small domain-containing protein</fullName>
    </recommendedName>
</protein>
<dbReference type="PANTHER" id="PTHR47739">
    <property type="entry name" value="TRNA1(VAL) (ADENINE(37)-N6)-METHYLTRANSFERASE"/>
    <property type="match status" value="1"/>
</dbReference>
<dbReference type="KEGG" id="wsu:WS1915"/>
<reference evidence="4 5" key="1">
    <citation type="journal article" date="2003" name="Proc. Natl. Acad. Sci. U.S.A.">
        <title>Complete genome sequence and analysis of Wolinella succinogenes.</title>
        <authorList>
            <person name="Baar C."/>
            <person name="Eppinger M."/>
            <person name="Raddatz G."/>
            <person name="Simon JM."/>
            <person name="Lanz C."/>
            <person name="Klimmek O."/>
            <person name="Nandakumar R."/>
            <person name="Gross R."/>
            <person name="Rosinus A."/>
            <person name="Keller H."/>
            <person name="Jagtap P."/>
            <person name="Linke B."/>
            <person name="Meyer F."/>
            <person name="Lederer H."/>
            <person name="Schuster S.C."/>
        </authorList>
    </citation>
    <scope>NUCLEOTIDE SEQUENCE [LARGE SCALE GENOMIC DNA]</scope>
    <source>
        <strain evidence="5">ATCC 29543 / DSM 1740 / CCUG 13145 / JCM 31913 / LMG 7466 / NCTC 11488 / FDC 602W</strain>
    </source>
</reference>
<dbReference type="STRING" id="273121.WS1915"/>
<dbReference type="Pfam" id="PF05175">
    <property type="entry name" value="MTS"/>
    <property type="match status" value="1"/>
</dbReference>
<proteinExistence type="predicted"/>
<evidence type="ECO:0000256" key="2">
    <source>
        <dbReference type="ARBA" id="ARBA00022691"/>
    </source>
</evidence>
<evidence type="ECO:0000256" key="1">
    <source>
        <dbReference type="ARBA" id="ARBA00022603"/>
    </source>
</evidence>